<dbReference type="PRINTS" id="PR00024">
    <property type="entry name" value="HOMEOBOX"/>
</dbReference>
<dbReference type="Proteomes" id="UP000582659">
    <property type="component" value="Unassembled WGS sequence"/>
</dbReference>
<dbReference type="SMR" id="A0A7I8WIY3"/>
<feature type="compositionally biased region" description="Basic residues" evidence="7">
    <location>
        <begin position="190"/>
        <end position="199"/>
    </location>
</feature>
<dbReference type="EMBL" id="CAJFDI010000003">
    <property type="protein sequence ID" value="CAD5221662.1"/>
    <property type="molecule type" value="Genomic_DNA"/>
</dbReference>
<dbReference type="GO" id="GO:0000978">
    <property type="term" value="F:RNA polymerase II cis-regulatory region sequence-specific DNA binding"/>
    <property type="evidence" value="ECO:0007669"/>
    <property type="project" value="TreeGrafter"/>
</dbReference>
<dbReference type="GO" id="GO:0000981">
    <property type="term" value="F:DNA-binding transcription factor activity, RNA polymerase II-specific"/>
    <property type="evidence" value="ECO:0007669"/>
    <property type="project" value="InterPro"/>
</dbReference>
<dbReference type="PANTHER" id="PTHR24327">
    <property type="entry name" value="HOMEOBOX PROTEIN"/>
    <property type="match status" value="1"/>
</dbReference>
<protein>
    <submittedName>
        <fullName evidence="9">(pine wood nematode) hypothetical protein</fullName>
    </submittedName>
</protein>
<keyword evidence="10" id="KW-1185">Reference proteome</keyword>
<gene>
    <name evidence="9" type="ORF">BXYJ_LOCUS6790</name>
</gene>
<reference evidence="9" key="1">
    <citation type="submission" date="2020-09" db="EMBL/GenBank/DDBJ databases">
        <authorList>
            <person name="Kikuchi T."/>
        </authorList>
    </citation>
    <scope>NUCLEOTIDE SEQUENCE</scope>
    <source>
        <strain evidence="9">Ka4C1</strain>
    </source>
</reference>
<evidence type="ECO:0000256" key="3">
    <source>
        <dbReference type="ARBA" id="ARBA00023155"/>
    </source>
</evidence>
<feature type="DNA-binding region" description="Homeobox" evidence="5">
    <location>
        <begin position="139"/>
        <end position="198"/>
    </location>
</feature>
<evidence type="ECO:0000256" key="1">
    <source>
        <dbReference type="ARBA" id="ARBA00004123"/>
    </source>
</evidence>
<dbReference type="Gene3D" id="1.10.10.60">
    <property type="entry name" value="Homeodomain-like"/>
    <property type="match status" value="1"/>
</dbReference>
<dbReference type="GO" id="GO:0005634">
    <property type="term" value="C:nucleus"/>
    <property type="evidence" value="ECO:0007669"/>
    <property type="project" value="UniProtKB-SubCell"/>
</dbReference>
<evidence type="ECO:0000256" key="7">
    <source>
        <dbReference type="SAM" id="MobiDB-lite"/>
    </source>
</evidence>
<feature type="compositionally biased region" description="Basic and acidic residues" evidence="7">
    <location>
        <begin position="19"/>
        <end position="36"/>
    </location>
</feature>
<keyword evidence="3 5" id="KW-0371">Homeobox</keyword>
<feature type="region of interest" description="Disordered" evidence="7">
    <location>
        <begin position="189"/>
        <end position="233"/>
    </location>
</feature>
<dbReference type="OrthoDB" id="6159439at2759"/>
<name>A0A7I8WIY3_BURXY</name>
<dbReference type="CDD" id="cd00086">
    <property type="entry name" value="homeodomain"/>
    <property type="match status" value="1"/>
</dbReference>
<dbReference type="PRINTS" id="PR00031">
    <property type="entry name" value="HTHREPRESSR"/>
</dbReference>
<dbReference type="FunFam" id="1.10.10.60:FF:000424">
    <property type="entry name" value="ANTP homeobox protein"/>
    <property type="match status" value="1"/>
</dbReference>
<evidence type="ECO:0000259" key="8">
    <source>
        <dbReference type="PROSITE" id="PS50071"/>
    </source>
</evidence>
<dbReference type="Proteomes" id="UP000659654">
    <property type="component" value="Unassembled WGS sequence"/>
</dbReference>
<organism evidence="9 10">
    <name type="scientific">Bursaphelenchus xylophilus</name>
    <name type="common">Pinewood nematode worm</name>
    <name type="synonym">Aphelenchoides xylophilus</name>
    <dbReference type="NCBI Taxonomy" id="6326"/>
    <lineage>
        <taxon>Eukaryota</taxon>
        <taxon>Metazoa</taxon>
        <taxon>Ecdysozoa</taxon>
        <taxon>Nematoda</taxon>
        <taxon>Chromadorea</taxon>
        <taxon>Rhabditida</taxon>
        <taxon>Tylenchina</taxon>
        <taxon>Tylenchomorpha</taxon>
        <taxon>Aphelenchoidea</taxon>
        <taxon>Aphelenchoididae</taxon>
        <taxon>Bursaphelenchus</taxon>
    </lineage>
</organism>
<feature type="compositionally biased region" description="Polar residues" evidence="7">
    <location>
        <begin position="43"/>
        <end position="56"/>
    </location>
</feature>
<evidence type="ECO:0000313" key="9">
    <source>
        <dbReference type="EMBL" id="CAD5221662.1"/>
    </source>
</evidence>
<dbReference type="SMART" id="SM00389">
    <property type="entry name" value="HOX"/>
    <property type="match status" value="1"/>
</dbReference>
<comment type="subcellular location">
    <subcellularLocation>
        <location evidence="1 5 6">Nucleus</location>
    </subcellularLocation>
</comment>
<evidence type="ECO:0000256" key="5">
    <source>
        <dbReference type="PROSITE-ProRule" id="PRU00108"/>
    </source>
</evidence>
<dbReference type="PROSITE" id="PS00027">
    <property type="entry name" value="HOMEOBOX_1"/>
    <property type="match status" value="1"/>
</dbReference>
<dbReference type="InterPro" id="IPR050460">
    <property type="entry name" value="Distal-less_Homeobox_TF"/>
</dbReference>
<keyword evidence="4 5" id="KW-0539">Nucleus</keyword>
<evidence type="ECO:0000256" key="4">
    <source>
        <dbReference type="ARBA" id="ARBA00023242"/>
    </source>
</evidence>
<sequence length="356" mass="39471">MTSPQSTCDSKPINLNHPGSRDSYGDLIEQKPHITYDQKPFQDFSNNPLDPSTSPATLPAVSQAQQSQLAAQTANNYYAQQNFMTNGVFNSFYPGNLPPYAPQYYQQASTSPESFTGSESQTRIIEGTEVHINSKGKKSRKPRTIYTAQQLQELQKRFEGTQYLTLPDRAELANVLGLTQTQVKIWFQNRRSKQKKQKRGGPNEGNRSRTSDEDNDSTGISTPNSVEPVSNGMINNEEDPLKTLNTLSMMNGQAQDQQLGLGPGLGPSLSTTIPTSSPMIPLPSSANQMPFSHSAFSQPMLDNSLNPWSTAHPMFPQAPNYTDNKIDMLDVKYPAYDAMSSYYPTPNCFPSQQFFG</sequence>
<dbReference type="PANTHER" id="PTHR24327:SF81">
    <property type="entry name" value="HOMEOTIC PROTEIN DISTAL-LESS-RELATED"/>
    <property type="match status" value="1"/>
</dbReference>
<dbReference type="AlphaFoldDB" id="A0A7I8WIY3"/>
<dbReference type="InterPro" id="IPR017970">
    <property type="entry name" value="Homeobox_CS"/>
</dbReference>
<proteinExistence type="predicted"/>
<comment type="caution">
    <text evidence="9">The sequence shown here is derived from an EMBL/GenBank/DDBJ whole genome shotgun (WGS) entry which is preliminary data.</text>
</comment>
<dbReference type="SUPFAM" id="SSF46689">
    <property type="entry name" value="Homeodomain-like"/>
    <property type="match status" value="1"/>
</dbReference>
<feature type="region of interest" description="Disordered" evidence="7">
    <location>
        <begin position="1"/>
        <end position="57"/>
    </location>
</feature>
<dbReference type="Pfam" id="PF00046">
    <property type="entry name" value="Homeodomain"/>
    <property type="match status" value="1"/>
</dbReference>
<evidence type="ECO:0000313" key="10">
    <source>
        <dbReference type="Proteomes" id="UP000659654"/>
    </source>
</evidence>
<keyword evidence="2 5" id="KW-0238">DNA-binding</keyword>
<dbReference type="PROSITE" id="PS50071">
    <property type="entry name" value="HOMEOBOX_2"/>
    <property type="match status" value="1"/>
</dbReference>
<dbReference type="InterPro" id="IPR020479">
    <property type="entry name" value="HD_metazoa"/>
</dbReference>
<evidence type="ECO:0000256" key="2">
    <source>
        <dbReference type="ARBA" id="ARBA00023125"/>
    </source>
</evidence>
<dbReference type="EMBL" id="CAJFCV020000003">
    <property type="protein sequence ID" value="CAG9108717.1"/>
    <property type="molecule type" value="Genomic_DNA"/>
</dbReference>
<feature type="domain" description="Homeobox" evidence="8">
    <location>
        <begin position="137"/>
        <end position="197"/>
    </location>
</feature>
<dbReference type="InterPro" id="IPR000047">
    <property type="entry name" value="HTH_motif"/>
</dbReference>
<feature type="compositionally biased region" description="Polar residues" evidence="7">
    <location>
        <begin position="217"/>
        <end position="233"/>
    </location>
</feature>
<evidence type="ECO:0000256" key="6">
    <source>
        <dbReference type="RuleBase" id="RU000682"/>
    </source>
</evidence>
<dbReference type="InterPro" id="IPR009057">
    <property type="entry name" value="Homeodomain-like_sf"/>
</dbReference>
<accession>A0A7I8WIY3</accession>
<dbReference type="InterPro" id="IPR001356">
    <property type="entry name" value="HD"/>
</dbReference>